<gene>
    <name evidence="3" type="ORF">BLNAU_19517</name>
</gene>
<accession>A0ABQ9X1B5</accession>
<organism evidence="3 4">
    <name type="scientific">Blattamonas nauphoetae</name>
    <dbReference type="NCBI Taxonomy" id="2049346"/>
    <lineage>
        <taxon>Eukaryota</taxon>
        <taxon>Metamonada</taxon>
        <taxon>Preaxostyla</taxon>
        <taxon>Oxymonadida</taxon>
        <taxon>Blattamonas</taxon>
    </lineage>
</organism>
<proteinExistence type="predicted"/>
<keyword evidence="4" id="KW-1185">Reference proteome</keyword>
<evidence type="ECO:0000256" key="1">
    <source>
        <dbReference type="SAM" id="MobiDB-lite"/>
    </source>
</evidence>
<feature type="transmembrane region" description="Helical" evidence="2">
    <location>
        <begin position="1100"/>
        <end position="1123"/>
    </location>
</feature>
<dbReference type="Proteomes" id="UP001281761">
    <property type="component" value="Unassembled WGS sequence"/>
</dbReference>
<evidence type="ECO:0000313" key="4">
    <source>
        <dbReference type="Proteomes" id="UP001281761"/>
    </source>
</evidence>
<keyword evidence="2" id="KW-1133">Transmembrane helix</keyword>
<evidence type="ECO:0000256" key="2">
    <source>
        <dbReference type="SAM" id="Phobius"/>
    </source>
</evidence>
<keyword evidence="2" id="KW-0472">Membrane</keyword>
<feature type="compositionally biased region" description="Basic and acidic residues" evidence="1">
    <location>
        <begin position="1145"/>
        <end position="1155"/>
    </location>
</feature>
<feature type="region of interest" description="Disordered" evidence="1">
    <location>
        <begin position="1130"/>
        <end position="1169"/>
    </location>
</feature>
<protein>
    <submittedName>
        <fullName evidence="3">Uncharacterized protein</fullName>
    </submittedName>
</protein>
<reference evidence="3 4" key="1">
    <citation type="journal article" date="2022" name="bioRxiv">
        <title>Genomics of Preaxostyla Flagellates Illuminates Evolutionary Transitions and the Path Towards Mitochondrial Loss.</title>
        <authorList>
            <person name="Novak L.V.F."/>
            <person name="Treitli S.C."/>
            <person name="Pyrih J."/>
            <person name="Halakuc P."/>
            <person name="Pipaliya S.V."/>
            <person name="Vacek V."/>
            <person name="Brzon O."/>
            <person name="Soukal P."/>
            <person name="Eme L."/>
            <person name="Dacks J.B."/>
            <person name="Karnkowska A."/>
            <person name="Elias M."/>
            <person name="Hampl V."/>
        </authorList>
    </citation>
    <scope>NUCLEOTIDE SEQUENCE [LARGE SCALE GENOMIC DNA]</scope>
    <source>
        <strain evidence="3">NAU3</strain>
        <tissue evidence="3">Gut</tissue>
    </source>
</reference>
<evidence type="ECO:0000313" key="3">
    <source>
        <dbReference type="EMBL" id="KAK2945560.1"/>
    </source>
</evidence>
<keyword evidence="2" id="KW-0812">Transmembrane</keyword>
<comment type="caution">
    <text evidence="3">The sequence shown here is derived from an EMBL/GenBank/DDBJ whole genome shotgun (WGS) entry which is preliminary data.</text>
</comment>
<dbReference type="EMBL" id="JARBJD010000255">
    <property type="protein sequence ID" value="KAK2945560.1"/>
    <property type="molecule type" value="Genomic_DNA"/>
</dbReference>
<name>A0ABQ9X1B5_9EUKA</name>
<sequence>MSGCGDMIKTSFQITKLLQSAKIDSKEIVVNSEITFDIPNPAVITSFSAPIECSSVSFDISVVGENFPHPATYILTLSGPHTISITFSSETKGKGIASASLPSAIQFSTTYSVLNVVNGDDHVLLNATTFTTPDGPILVSISTSLTLPLKKEVILSLSGLRMKSGEFNLTFQKEGTTTPLSISVTIENTTSGSGSEDIFGGTILKYGTTYEVLSLTSTTLHFAVAPSLTFTTDPEPPRLTSISYDKLSDKDRKADFTVGGRKMTNGEKYTIIVNKTGTAIQKTFEVTMSSAEVGAGSAVLFSRTEGEIELDYSTEYEVVGVKDSSQLSILFEGGLTFTTGAEPVRLVSFWIVGYDEKEKEVKFEMTGRVLDTAKTYKVGLSISSELKHRVSMKFDSTKEKWEGSSILFSLEGCELEYGKTYTVSSFRKGEETDELFFETNEITIAPEPPRLAKITRNDDAGLNSTTLTLLSRVLTVGEKYEMKVTGTPLSSSPSSSNTSHETTFTFTASSATLNTLPLTLFPFEDAIVKYGHSYSVDWMKVVGGASIFVETEMCEFTTPTEPARICSCTGAILSKDRTNVTISLEGRALGDSLGSIWVSFGGTFWKSLSMRRISETLCEADFLVTSSESVTHLKFEGEYTVCLKPDEPSTLLVDSGITVRIPASPSFTEVKFEFTNSLGTGCIAILTGKDLVVGTEYEVKLNTSHTFSIIVKSSTRAESSEMMIGFEGSLAYSADILIDSIEPTDEDSGDVLIPSPSFTGQTQARPNINEIFIDTETGNNDWTCGDSSLPCSTMDVAWKIMQTLGIAHPTFSLLDSTSLSSQMTIGSGMSVLMQNGTNGEPSLNIPSSAAGSSISALIVVSSGLLNIQNIDIVVGSSQPSFVLISASSSKMILKDGLITIKSETGRSRNEVEELCLWTTGLIELIDTELNVTNNQFFNISQGAMRMKGGQLNIQGSIFCDNIPSNSSFPSARRNIACSDEGKIHIGSVKAGDGFKKSSAWISSEGCSIESTEVNADAPLFIPTLSSDSTSKLDKKTKSFTLTIEGTILIPCSLFLEVFEKEKDGTEVNSTQIPLTVDSATSFTETKIVVTLPTVKDNMKWWIPLVIVLACALLTVILIVVLLIRRRNKKQAAERKTEEAQELDQTDDKIDVLKDEGDNDPNRSSVHTAGQKQLNPALTFHESHSHPSLQNTNMVMPALSNKPVLINN</sequence>